<dbReference type="HAMAP" id="MF_01554_B">
    <property type="entry name" value="GlmM_B"/>
    <property type="match status" value="1"/>
</dbReference>
<dbReference type="GO" id="GO:0009252">
    <property type="term" value="P:peptidoglycan biosynthetic process"/>
    <property type="evidence" value="ECO:0007669"/>
    <property type="project" value="TreeGrafter"/>
</dbReference>
<evidence type="ECO:0000313" key="16">
    <source>
        <dbReference type="Proteomes" id="UP000033358"/>
    </source>
</evidence>
<feature type="binding site" evidence="8">
    <location>
        <position position="248"/>
    </location>
    <ligand>
        <name>Mg(2+)</name>
        <dbReference type="ChEBI" id="CHEBI:18420"/>
    </ligand>
</feature>
<comment type="catalytic activity">
    <reaction evidence="8 10">
        <text>alpha-D-glucosamine 1-phosphate = D-glucosamine 6-phosphate</text>
        <dbReference type="Rhea" id="RHEA:23424"/>
        <dbReference type="ChEBI" id="CHEBI:58516"/>
        <dbReference type="ChEBI" id="CHEBI:58725"/>
        <dbReference type="EC" id="5.4.2.10"/>
    </reaction>
</comment>
<comment type="cofactor">
    <cofactor evidence="8">
        <name>Mg(2+)</name>
        <dbReference type="ChEBI" id="CHEBI:18420"/>
    </cofactor>
    <text evidence="8">Binds 1 Mg(2+) ion per subunit.</text>
</comment>
<keyword evidence="3 8" id="KW-0479">Metal-binding</keyword>
<feature type="domain" description="Alpha-D-phosphohexomutase alpha/beta/alpha" evidence="12">
    <location>
        <begin position="6"/>
        <end position="138"/>
    </location>
</feature>
<dbReference type="InterPro" id="IPR050060">
    <property type="entry name" value="Phosphoglucosamine_mutase"/>
</dbReference>
<keyword evidence="16" id="KW-1185">Reference proteome</keyword>
<sequence>MALQKKYFGTDGIRGMANSGNMTAKLALKLGMAVGSLYIRGSHRHRVVIGKDTRLSGYMLESALVAGFTAVGMDVILLGPLPTPAVSMITRSLRADLGVMISASHNPYYDNGIKLFGPDGFKFSDEQELEIEQRMDNIGLDNFSVPSNLIGRAKRLDDADGRYIEFVKNSFPRGKTLDGLKIVVDAANGAAYKLAKKIFWELGAEVIELSVKPDGFNINENCGSNHPESLIQEVLKQKADIGFALDGDADRLVVVDNLGGVVDGDQILAAIATDYLSNQKLTSNNIVATIMSNLGMEHYLNSIDLNLIRTNVGDRYVSEAMRKHGANIGGEQSGHIILSDYSTTGDGLIAALQLLNVIISQNKSTAEICKVFEPFPQILRNIECNNRGVLSEKKVIEAIEVAQNKLNGNGRILVRSSGTQSIIRIMAEGDNLDLLNVIIDDIAEEIINA</sequence>
<dbReference type="GO" id="GO:0000287">
    <property type="term" value="F:magnesium ion binding"/>
    <property type="evidence" value="ECO:0007669"/>
    <property type="project" value="UniProtKB-UniRule"/>
</dbReference>
<reference evidence="15 16" key="1">
    <citation type="submission" date="2015-02" db="EMBL/GenBank/DDBJ databases">
        <title>Single cell genomics of a rare environmental alphaproteobacterium provides unique insights into Rickettsiaceae evolution.</title>
        <authorList>
            <person name="Martijn J."/>
            <person name="Schulz F."/>
            <person name="Zaremba-Niedzwiedzka K."/>
            <person name="Viklund J."/>
            <person name="Stepanauskas R."/>
            <person name="Andersson S.G.E."/>
            <person name="Horn M."/>
            <person name="Guy L."/>
            <person name="Ettema T.J.G."/>
        </authorList>
    </citation>
    <scope>NUCLEOTIDE SEQUENCE [LARGE SCALE GENOMIC DNA]</scope>
    <source>
        <strain evidence="15 16">SCGC AAA041-L04</strain>
    </source>
</reference>
<evidence type="ECO:0000313" key="15">
    <source>
        <dbReference type="EMBL" id="KKB96635.1"/>
    </source>
</evidence>
<dbReference type="Gene3D" id="3.30.310.50">
    <property type="entry name" value="Alpha-D-phosphohexomutase, C-terminal domain"/>
    <property type="match status" value="1"/>
</dbReference>
<evidence type="ECO:0000256" key="4">
    <source>
        <dbReference type="ARBA" id="ARBA00022842"/>
    </source>
</evidence>
<keyword evidence="5 8" id="KW-0413">Isomerase</keyword>
<dbReference type="AlphaFoldDB" id="A0A0F5MPC3"/>
<keyword evidence="2 8" id="KW-0597">Phosphoprotein</keyword>
<dbReference type="PANTHER" id="PTHR42946">
    <property type="entry name" value="PHOSPHOHEXOSE MUTASE"/>
    <property type="match status" value="1"/>
</dbReference>
<dbReference type="Gene3D" id="3.40.120.10">
    <property type="entry name" value="Alpha-D-Glucose-1,6-Bisphosphate, subunit A, domain 3"/>
    <property type="match status" value="3"/>
</dbReference>
<dbReference type="InterPro" id="IPR005845">
    <property type="entry name" value="A-D-PHexomutase_a/b/a-II"/>
</dbReference>
<name>A0A0F5MPC3_9RICK</name>
<dbReference type="InterPro" id="IPR016066">
    <property type="entry name" value="A-D-PHexomutase_CS"/>
</dbReference>
<dbReference type="InterPro" id="IPR005841">
    <property type="entry name" value="Alpha-D-phosphohexomutase_SF"/>
</dbReference>
<dbReference type="EC" id="5.4.2.10" evidence="6 8"/>
<accession>A0A0F5MPC3</accession>
<dbReference type="InterPro" id="IPR005844">
    <property type="entry name" value="A-D-PHexomutase_a/b/a-I"/>
</dbReference>
<evidence type="ECO:0000256" key="1">
    <source>
        <dbReference type="ARBA" id="ARBA00010231"/>
    </source>
</evidence>
<comment type="PTM">
    <text evidence="8">Activated by phosphorylation.</text>
</comment>
<feature type="binding site" description="via phosphate group" evidence="8">
    <location>
        <position position="104"/>
    </location>
    <ligand>
        <name>Mg(2+)</name>
        <dbReference type="ChEBI" id="CHEBI:18420"/>
    </ligand>
</feature>
<dbReference type="SUPFAM" id="SSF55957">
    <property type="entry name" value="Phosphoglucomutase, C-terminal domain"/>
    <property type="match status" value="1"/>
</dbReference>
<evidence type="ECO:0000259" key="12">
    <source>
        <dbReference type="Pfam" id="PF02878"/>
    </source>
</evidence>
<evidence type="ECO:0000259" key="11">
    <source>
        <dbReference type="Pfam" id="PF00408"/>
    </source>
</evidence>
<dbReference type="PATRIC" id="fig|1607817.3.peg.251"/>
<dbReference type="Proteomes" id="UP000033358">
    <property type="component" value="Unassembled WGS sequence"/>
</dbReference>
<dbReference type="FunFam" id="3.40.120.10:FF:000001">
    <property type="entry name" value="Phosphoglucosamine mutase"/>
    <property type="match status" value="1"/>
</dbReference>
<dbReference type="FunFam" id="3.40.120.10:FF:000002">
    <property type="entry name" value="Phosphoglucosamine mutase"/>
    <property type="match status" value="1"/>
</dbReference>
<evidence type="ECO:0000256" key="6">
    <source>
        <dbReference type="ARBA" id="ARBA00066330"/>
    </source>
</evidence>
<dbReference type="InterPro" id="IPR005846">
    <property type="entry name" value="A-D-PHexomutase_a/b/a-III"/>
</dbReference>
<comment type="caution">
    <text evidence="15">The sequence shown here is derived from an EMBL/GenBank/DDBJ whole genome shotgun (WGS) entry which is preliminary data.</text>
</comment>
<protein>
    <recommendedName>
        <fullName evidence="7 8">Phosphoglucosamine mutase</fullName>
        <ecNumber evidence="6 8">5.4.2.10</ecNumber>
    </recommendedName>
</protein>
<comment type="function">
    <text evidence="8 10">Catalyzes the conversion of glucosamine-6-phosphate to glucosamine-1-phosphate.</text>
</comment>
<dbReference type="EMBL" id="JYHA01000035">
    <property type="protein sequence ID" value="KKB96635.1"/>
    <property type="molecule type" value="Genomic_DNA"/>
</dbReference>
<dbReference type="InterPro" id="IPR005843">
    <property type="entry name" value="A-D-PHexomutase_C"/>
</dbReference>
<dbReference type="CDD" id="cd05802">
    <property type="entry name" value="GlmM"/>
    <property type="match status" value="1"/>
</dbReference>
<dbReference type="NCBIfam" id="TIGR01455">
    <property type="entry name" value="glmM"/>
    <property type="match status" value="1"/>
</dbReference>
<dbReference type="PRINTS" id="PR00509">
    <property type="entry name" value="PGMPMM"/>
</dbReference>
<dbReference type="Pfam" id="PF00408">
    <property type="entry name" value="PGM_PMM_IV"/>
    <property type="match status" value="1"/>
</dbReference>
<dbReference type="Pfam" id="PF02880">
    <property type="entry name" value="PGM_PMM_III"/>
    <property type="match status" value="1"/>
</dbReference>
<dbReference type="GO" id="GO:0004615">
    <property type="term" value="F:phosphomannomutase activity"/>
    <property type="evidence" value="ECO:0007669"/>
    <property type="project" value="TreeGrafter"/>
</dbReference>
<dbReference type="GO" id="GO:0005975">
    <property type="term" value="P:carbohydrate metabolic process"/>
    <property type="evidence" value="ECO:0007669"/>
    <property type="project" value="InterPro"/>
</dbReference>
<evidence type="ECO:0000259" key="14">
    <source>
        <dbReference type="Pfam" id="PF02880"/>
    </source>
</evidence>
<dbReference type="InterPro" id="IPR036900">
    <property type="entry name" value="A-D-PHexomutase_C_sf"/>
</dbReference>
<comment type="similarity">
    <text evidence="1 8 9">Belongs to the phosphohexose mutase family.</text>
</comment>
<gene>
    <name evidence="8 15" type="primary">glmM</name>
    <name evidence="15" type="ORF">SZ25_00250</name>
</gene>
<dbReference type="Pfam" id="PF02878">
    <property type="entry name" value="PGM_PMM_I"/>
    <property type="match status" value="1"/>
</dbReference>
<feature type="domain" description="Alpha-D-phosphohexomutase alpha/beta/alpha" evidence="13">
    <location>
        <begin position="162"/>
        <end position="259"/>
    </location>
</feature>
<feature type="domain" description="Alpha-D-phosphohexomutase C-terminal" evidence="11">
    <location>
        <begin position="381"/>
        <end position="444"/>
    </location>
</feature>
<proteinExistence type="inferred from homology"/>
<evidence type="ECO:0000256" key="5">
    <source>
        <dbReference type="ARBA" id="ARBA00023235"/>
    </source>
</evidence>
<organism evidence="15 16">
    <name type="scientific">Candidatus Arcanibacter lacustris</name>
    <dbReference type="NCBI Taxonomy" id="1607817"/>
    <lineage>
        <taxon>Bacteria</taxon>
        <taxon>Pseudomonadati</taxon>
        <taxon>Pseudomonadota</taxon>
        <taxon>Alphaproteobacteria</taxon>
        <taxon>Rickettsiales</taxon>
        <taxon>Candidatus Arcanibacter</taxon>
    </lineage>
</organism>
<feature type="domain" description="Alpha-D-phosphohexomutase alpha/beta/alpha" evidence="14">
    <location>
        <begin position="263"/>
        <end position="373"/>
    </location>
</feature>
<feature type="binding site" evidence="8">
    <location>
        <position position="250"/>
    </location>
    <ligand>
        <name>Mg(2+)</name>
        <dbReference type="ChEBI" id="CHEBI:18420"/>
    </ligand>
</feature>
<dbReference type="NCBIfam" id="NF008139">
    <property type="entry name" value="PRK10887.1"/>
    <property type="match status" value="1"/>
</dbReference>
<dbReference type="InterPro" id="IPR006352">
    <property type="entry name" value="GlmM_bact"/>
</dbReference>
<dbReference type="GO" id="GO:0005829">
    <property type="term" value="C:cytosol"/>
    <property type="evidence" value="ECO:0007669"/>
    <property type="project" value="TreeGrafter"/>
</dbReference>
<dbReference type="GO" id="GO:0008966">
    <property type="term" value="F:phosphoglucosamine mutase activity"/>
    <property type="evidence" value="ECO:0007669"/>
    <property type="project" value="UniProtKB-UniRule"/>
</dbReference>
<dbReference type="PANTHER" id="PTHR42946:SF1">
    <property type="entry name" value="PHOSPHOGLUCOMUTASE (ALPHA-D-GLUCOSE-1,6-BISPHOSPHATE-DEPENDENT)"/>
    <property type="match status" value="1"/>
</dbReference>
<evidence type="ECO:0000256" key="10">
    <source>
        <dbReference type="RuleBase" id="RU004327"/>
    </source>
</evidence>
<evidence type="ECO:0000256" key="8">
    <source>
        <dbReference type="HAMAP-Rule" id="MF_01554"/>
    </source>
</evidence>
<keyword evidence="4 8" id="KW-0460">Magnesium</keyword>
<dbReference type="PROSITE" id="PS00710">
    <property type="entry name" value="PGM_PMM"/>
    <property type="match status" value="1"/>
</dbReference>
<feature type="modified residue" description="Phosphoserine" evidence="8">
    <location>
        <position position="104"/>
    </location>
</feature>
<dbReference type="SUPFAM" id="SSF53738">
    <property type="entry name" value="Phosphoglucomutase, first 3 domains"/>
    <property type="match status" value="3"/>
</dbReference>
<feature type="active site" description="Phosphoserine intermediate" evidence="8">
    <location>
        <position position="104"/>
    </location>
</feature>
<dbReference type="Pfam" id="PF02879">
    <property type="entry name" value="PGM_PMM_II"/>
    <property type="match status" value="1"/>
</dbReference>
<evidence type="ECO:0000256" key="2">
    <source>
        <dbReference type="ARBA" id="ARBA00022553"/>
    </source>
</evidence>
<evidence type="ECO:0000259" key="13">
    <source>
        <dbReference type="Pfam" id="PF02879"/>
    </source>
</evidence>
<evidence type="ECO:0000256" key="3">
    <source>
        <dbReference type="ARBA" id="ARBA00022723"/>
    </source>
</evidence>
<dbReference type="GO" id="GO:0006048">
    <property type="term" value="P:UDP-N-acetylglucosamine biosynthetic process"/>
    <property type="evidence" value="ECO:0007669"/>
    <property type="project" value="TreeGrafter"/>
</dbReference>
<evidence type="ECO:0000256" key="7">
    <source>
        <dbReference type="ARBA" id="ARBA00068193"/>
    </source>
</evidence>
<evidence type="ECO:0000256" key="9">
    <source>
        <dbReference type="RuleBase" id="RU004326"/>
    </source>
</evidence>
<feature type="binding site" evidence="8">
    <location>
        <position position="246"/>
    </location>
    <ligand>
        <name>Mg(2+)</name>
        <dbReference type="ChEBI" id="CHEBI:18420"/>
    </ligand>
</feature>
<dbReference type="InterPro" id="IPR016055">
    <property type="entry name" value="A-D-PHexomutase_a/b/a-I/II/III"/>
</dbReference>